<evidence type="ECO:0000256" key="2">
    <source>
        <dbReference type="SAM" id="MobiDB-lite"/>
    </source>
</evidence>
<feature type="coiled-coil region" evidence="1">
    <location>
        <begin position="212"/>
        <end position="246"/>
    </location>
</feature>
<name>A0ABU4WYS7_9HYPH</name>
<feature type="compositionally biased region" description="Basic and acidic residues" evidence="2">
    <location>
        <begin position="330"/>
        <end position="339"/>
    </location>
</feature>
<gene>
    <name evidence="3" type="ORF">RFM51_14765</name>
</gene>
<feature type="coiled-coil region" evidence="1">
    <location>
        <begin position="142"/>
        <end position="176"/>
    </location>
</feature>
<protein>
    <recommendedName>
        <fullName evidence="5">TolA protein</fullName>
    </recommendedName>
</protein>
<reference evidence="3 4" key="1">
    <citation type="submission" date="2023-08" db="EMBL/GenBank/DDBJ databases">
        <title>Implementing the SeqCode for naming new Mesorhizobium species isolated from Vachellia karroo root nodules.</title>
        <authorList>
            <person name="Van Lill M."/>
        </authorList>
    </citation>
    <scope>NUCLEOTIDE SEQUENCE [LARGE SCALE GENOMIC DNA]</scope>
    <source>
        <strain evidence="3 4">VK3E</strain>
    </source>
</reference>
<dbReference type="EMBL" id="JAVIIS010000018">
    <property type="protein sequence ID" value="MDX8440853.1"/>
    <property type="molecule type" value="Genomic_DNA"/>
</dbReference>
<feature type="region of interest" description="Disordered" evidence="2">
    <location>
        <begin position="20"/>
        <end position="40"/>
    </location>
</feature>
<keyword evidence="4" id="KW-1185">Reference proteome</keyword>
<accession>A0ABU4WYS7</accession>
<comment type="caution">
    <text evidence="3">The sequence shown here is derived from an EMBL/GenBank/DDBJ whole genome shotgun (WGS) entry which is preliminary data.</text>
</comment>
<dbReference type="RefSeq" id="WP_320214769.1">
    <property type="nucleotide sequence ID" value="NZ_JAVIIS010000018.1"/>
</dbReference>
<evidence type="ECO:0000313" key="3">
    <source>
        <dbReference type="EMBL" id="MDX8440853.1"/>
    </source>
</evidence>
<feature type="region of interest" description="Disordered" evidence="2">
    <location>
        <begin position="268"/>
        <end position="339"/>
    </location>
</feature>
<dbReference type="Proteomes" id="UP001272097">
    <property type="component" value="Unassembled WGS sequence"/>
</dbReference>
<organism evidence="3 4">
    <name type="scientific">Mesorhizobium australafricanum</name>
    <dbReference type="NCBI Taxonomy" id="3072311"/>
    <lineage>
        <taxon>Bacteria</taxon>
        <taxon>Pseudomonadati</taxon>
        <taxon>Pseudomonadota</taxon>
        <taxon>Alphaproteobacteria</taxon>
        <taxon>Hyphomicrobiales</taxon>
        <taxon>Phyllobacteriaceae</taxon>
        <taxon>Mesorhizobium</taxon>
    </lineage>
</organism>
<evidence type="ECO:0008006" key="5">
    <source>
        <dbReference type="Google" id="ProtNLM"/>
    </source>
</evidence>
<sequence length="339" mass="36124">MSAVAAADDGLSVVTTEHADIGKEAGKAQPSASRVSGKPVLCDAHALEDGAQTPPSGPQEALRRELAAARADLEIMQRGAREASALAAKQAQALKEQQRTDEALALDLETAQRVIESFRAEASRWDSQAAAIGAPPAMGASEAAAKQALDDERHKVEFLEQELTTARQTMDALKTGANLVAVERTNAIKDRQVAEAALKQAGEASELERKRADSAVRDLDIVRKERDALKQNSIELSAALDQERERATGLARSFGAAREAIDTVKGKPRAAAVERAPKVRTPTGAIASRLPRSSVQPTEKQKVKVQRSPQPALLTTIDLPAALLPTRPPKKLDPASEDE</sequence>
<proteinExistence type="predicted"/>
<evidence type="ECO:0000256" key="1">
    <source>
        <dbReference type="SAM" id="Coils"/>
    </source>
</evidence>
<keyword evidence="1" id="KW-0175">Coiled coil</keyword>
<evidence type="ECO:0000313" key="4">
    <source>
        <dbReference type="Proteomes" id="UP001272097"/>
    </source>
</evidence>